<dbReference type="PANTHER" id="PTHR38698:SF1">
    <property type="entry name" value="FUNGAL PROTEIN"/>
    <property type="match status" value="1"/>
</dbReference>
<keyword evidence="4" id="KW-1185">Reference proteome</keyword>
<feature type="coiled-coil region" evidence="1">
    <location>
        <begin position="219"/>
        <end position="271"/>
    </location>
</feature>
<proteinExistence type="predicted"/>
<accession>A0A9W6YMC6</accession>
<dbReference type="InterPro" id="IPR031355">
    <property type="entry name" value="YBL010C/LAA2-like"/>
</dbReference>
<evidence type="ECO:0000256" key="2">
    <source>
        <dbReference type="SAM" id="MobiDB-lite"/>
    </source>
</evidence>
<sequence length="310" mass="35808">MNNLLDINDNLATGVKSEQHSEMHDNTTTIETAQIGMDDADDDDDDFGDFEEEGDHDFGDFTEEVPVQDNTNKSQSMPSGSVGISSFISNSTNARILDLQHNMETSKEQMNLILDDIFKTSQFPTHSGQEPTFHLSERCGTVFDRLTQEPRNLKQINWKKSLIKRQLFVSLQIPIDLDELKPVANKKKSMSKIYEQESTKRAVNNDVLKMVPHFDTLKIDDKEKILKETNRTLEEYFKKLQPFAYYNSLPKEELQKKESELNSIKNELLELVSCWNKKEDELKSDNLIFSSYVENLVGNTQKMRRNLDRV</sequence>
<feature type="compositionally biased region" description="Polar residues" evidence="2">
    <location>
        <begin position="68"/>
        <end position="85"/>
    </location>
</feature>
<feature type="compositionally biased region" description="Acidic residues" evidence="2">
    <location>
        <begin position="38"/>
        <end position="63"/>
    </location>
</feature>
<dbReference type="Proteomes" id="UP001165063">
    <property type="component" value="Unassembled WGS sequence"/>
</dbReference>
<reference evidence="3" key="1">
    <citation type="submission" date="2023-04" db="EMBL/GenBank/DDBJ databases">
        <title>Ambrosiozyma monospora NBRC 1965.</title>
        <authorList>
            <person name="Ichikawa N."/>
            <person name="Sato H."/>
            <person name="Tonouchi N."/>
        </authorList>
    </citation>
    <scope>NUCLEOTIDE SEQUENCE</scope>
    <source>
        <strain evidence="3">NBRC 1965</strain>
    </source>
</reference>
<evidence type="ECO:0000313" key="3">
    <source>
        <dbReference type="EMBL" id="GMG20256.1"/>
    </source>
</evidence>
<dbReference type="OrthoDB" id="5378975at2759"/>
<protein>
    <submittedName>
        <fullName evidence="3">Unnamed protein product</fullName>
    </submittedName>
</protein>
<dbReference type="Pfam" id="PF17104">
    <property type="entry name" value="YBL010C_LAA2"/>
    <property type="match status" value="1"/>
</dbReference>
<feature type="region of interest" description="Disordered" evidence="2">
    <location>
        <begin position="1"/>
        <end position="85"/>
    </location>
</feature>
<evidence type="ECO:0000256" key="1">
    <source>
        <dbReference type="SAM" id="Coils"/>
    </source>
</evidence>
<dbReference type="EMBL" id="BSXU01000323">
    <property type="protein sequence ID" value="GMG20256.1"/>
    <property type="molecule type" value="Genomic_DNA"/>
</dbReference>
<dbReference type="AlphaFoldDB" id="A0A9W6YMC6"/>
<comment type="caution">
    <text evidence="3">The sequence shown here is derived from an EMBL/GenBank/DDBJ whole genome shotgun (WGS) entry which is preliminary data.</text>
</comment>
<keyword evidence="1" id="KW-0175">Coiled coil</keyword>
<gene>
    <name evidence="3" type="ORF">Amon01_000109500</name>
</gene>
<evidence type="ECO:0000313" key="4">
    <source>
        <dbReference type="Proteomes" id="UP001165063"/>
    </source>
</evidence>
<dbReference type="PANTHER" id="PTHR38698">
    <property type="entry name" value="EXPRESSED PROTEIN"/>
    <property type="match status" value="1"/>
</dbReference>
<organism evidence="3 4">
    <name type="scientific">Ambrosiozyma monospora</name>
    <name type="common">Yeast</name>
    <name type="synonym">Endomycopsis monosporus</name>
    <dbReference type="NCBI Taxonomy" id="43982"/>
    <lineage>
        <taxon>Eukaryota</taxon>
        <taxon>Fungi</taxon>
        <taxon>Dikarya</taxon>
        <taxon>Ascomycota</taxon>
        <taxon>Saccharomycotina</taxon>
        <taxon>Pichiomycetes</taxon>
        <taxon>Pichiales</taxon>
        <taxon>Pichiaceae</taxon>
        <taxon>Ambrosiozyma</taxon>
    </lineage>
</organism>
<name>A0A9W6YMC6_AMBMO</name>